<dbReference type="OrthoDB" id="2349272at2759"/>
<proteinExistence type="predicted"/>
<gene>
    <name evidence="2" type="ORF">EPUS_00661</name>
</gene>
<organism evidence="2 3">
    <name type="scientific">Endocarpon pusillum (strain Z07020 / HMAS-L-300199)</name>
    <name type="common">Lichen-forming fungus</name>
    <dbReference type="NCBI Taxonomy" id="1263415"/>
    <lineage>
        <taxon>Eukaryota</taxon>
        <taxon>Fungi</taxon>
        <taxon>Dikarya</taxon>
        <taxon>Ascomycota</taxon>
        <taxon>Pezizomycotina</taxon>
        <taxon>Eurotiomycetes</taxon>
        <taxon>Chaetothyriomycetidae</taxon>
        <taxon>Verrucariales</taxon>
        <taxon>Verrucariaceae</taxon>
        <taxon>Endocarpon</taxon>
    </lineage>
</organism>
<dbReference type="GeneID" id="19235722"/>
<keyword evidence="3" id="KW-1185">Reference proteome</keyword>
<reference evidence="3" key="1">
    <citation type="journal article" date="2014" name="BMC Genomics">
        <title>Genome characteristics reveal the impact of lichenization on lichen-forming fungus Endocarpon pusillum Hedwig (Verrucariales, Ascomycota).</title>
        <authorList>
            <person name="Wang Y.-Y."/>
            <person name="Liu B."/>
            <person name="Zhang X.-Y."/>
            <person name="Zhou Q.-M."/>
            <person name="Zhang T."/>
            <person name="Li H."/>
            <person name="Yu Y.-F."/>
            <person name="Zhang X.-L."/>
            <person name="Hao X.-Y."/>
            <person name="Wang M."/>
            <person name="Wang L."/>
            <person name="Wei J.-C."/>
        </authorList>
    </citation>
    <scope>NUCLEOTIDE SEQUENCE [LARGE SCALE GENOMIC DNA]</scope>
    <source>
        <strain evidence="3">Z07020 / HMAS-L-300199</strain>
    </source>
</reference>
<feature type="signal peptide" evidence="1">
    <location>
        <begin position="1"/>
        <end position="18"/>
    </location>
</feature>
<dbReference type="AlphaFoldDB" id="U1G327"/>
<dbReference type="RefSeq" id="XP_007802881.1">
    <property type="nucleotide sequence ID" value="XM_007804690.1"/>
</dbReference>
<dbReference type="Proteomes" id="UP000019373">
    <property type="component" value="Unassembled WGS sequence"/>
</dbReference>
<dbReference type="HOGENOM" id="CLU_071125_1_0_1"/>
<evidence type="ECO:0000256" key="1">
    <source>
        <dbReference type="SAM" id="SignalP"/>
    </source>
</evidence>
<evidence type="ECO:0000313" key="2">
    <source>
        <dbReference type="EMBL" id="ERF71672.1"/>
    </source>
</evidence>
<dbReference type="OMA" id="GSGPWFY"/>
<feature type="chain" id="PRO_5004612138" evidence="1">
    <location>
        <begin position="19"/>
        <end position="225"/>
    </location>
</feature>
<sequence>MLALFALAAILAIEGAFAAPVDEEFKCPQFPLADNPNPKCTYSGAQAVEITPAQILTVAPTSATCDWIISNECRTNEQAALWISKSFTQMGIFTKAEQAALIALMAFESGEFKYNTNQQGHVGQGTRNMQSGEYNLKYAQSVPMLREPLQAIGTWDLGKVLKLVLPDELSFGSAAWFLQTQCSPDIREGLKKGGEEGWANYIKECVGTEPEPRKAYWQAAVKTLA</sequence>
<keyword evidence="1" id="KW-0732">Signal</keyword>
<name>U1G327_ENDPU</name>
<protein>
    <submittedName>
        <fullName evidence="2">Uncharacterized protein</fullName>
    </submittedName>
</protein>
<dbReference type="EMBL" id="KE721204">
    <property type="protein sequence ID" value="ERF71672.1"/>
    <property type="molecule type" value="Genomic_DNA"/>
</dbReference>
<evidence type="ECO:0000313" key="3">
    <source>
        <dbReference type="Proteomes" id="UP000019373"/>
    </source>
</evidence>
<dbReference type="eggNOG" id="ENOG502SPR5">
    <property type="taxonomic scope" value="Eukaryota"/>
</dbReference>
<accession>U1G327</accession>